<dbReference type="GO" id="GO:0003676">
    <property type="term" value="F:nucleic acid binding"/>
    <property type="evidence" value="ECO:0007669"/>
    <property type="project" value="InterPro"/>
</dbReference>
<dbReference type="PROSITE" id="PS51192">
    <property type="entry name" value="HELICASE_ATP_BIND_1"/>
    <property type="match status" value="1"/>
</dbReference>
<comment type="caution">
    <text evidence="2">The sequence shown here is derived from an EMBL/GenBank/DDBJ whole genome shotgun (WGS) entry which is preliminary data.</text>
</comment>
<dbReference type="SMART" id="SM00487">
    <property type="entry name" value="DEXDc"/>
    <property type="match status" value="1"/>
</dbReference>
<reference evidence="2" key="1">
    <citation type="submission" date="2022-01" db="EMBL/GenBank/DDBJ databases">
        <title>Genome Sequence Resource for Two Populations of Ditylenchus destructor, the Migratory Endoparasitic Phytonematode.</title>
        <authorList>
            <person name="Zhang H."/>
            <person name="Lin R."/>
            <person name="Xie B."/>
        </authorList>
    </citation>
    <scope>NUCLEOTIDE SEQUENCE</scope>
    <source>
        <strain evidence="2">BazhouSP</strain>
    </source>
</reference>
<dbReference type="InterPro" id="IPR027417">
    <property type="entry name" value="P-loop_NTPase"/>
</dbReference>
<name>A0AAD4NCF8_9BILA</name>
<dbReference type="Proteomes" id="UP001201812">
    <property type="component" value="Unassembled WGS sequence"/>
</dbReference>
<dbReference type="InterPro" id="IPR051363">
    <property type="entry name" value="RLR_Helicase"/>
</dbReference>
<dbReference type="EMBL" id="JAKKPZ010000003">
    <property type="protein sequence ID" value="KAI1723275.1"/>
    <property type="molecule type" value="Genomic_DNA"/>
</dbReference>
<dbReference type="PANTHER" id="PTHR14074:SF16">
    <property type="entry name" value="ANTIVIRAL INNATE IMMUNE RESPONSE RECEPTOR RIG-I"/>
    <property type="match status" value="1"/>
</dbReference>
<dbReference type="InterPro" id="IPR014001">
    <property type="entry name" value="Helicase_ATP-bd"/>
</dbReference>
<accession>A0AAD4NCF8</accession>
<proteinExistence type="predicted"/>
<keyword evidence="3" id="KW-1185">Reference proteome</keyword>
<organism evidence="2 3">
    <name type="scientific">Ditylenchus destructor</name>
    <dbReference type="NCBI Taxonomy" id="166010"/>
    <lineage>
        <taxon>Eukaryota</taxon>
        <taxon>Metazoa</taxon>
        <taxon>Ecdysozoa</taxon>
        <taxon>Nematoda</taxon>
        <taxon>Chromadorea</taxon>
        <taxon>Rhabditida</taxon>
        <taxon>Tylenchina</taxon>
        <taxon>Tylenchomorpha</taxon>
        <taxon>Sphaerularioidea</taxon>
        <taxon>Anguinidae</taxon>
        <taxon>Anguininae</taxon>
        <taxon>Ditylenchus</taxon>
    </lineage>
</organism>
<sequence length="602" mass="69112">MSICLKIQLPHHKKDTTLLLSIYNVKIQTKITDTPSHKIAVSHRPIKEHQMPEVENLSRAKVTFDQYAQHVRLFQHEGVQTIIKSGTYELIQKLLDFTNPDQKSKITEMQSGDKESRRKAYELLFICVSYKSDPVAIKELVKLIEKSASELVKQQLRMTGLRTYKYYLKFCTGQSAKLDRLAATLEPAPIIEYLKHRNCRDYDGLIERVEKHLHNRRSADAACELIRSLPYCSDTIESSRRTGQWYYDFLEACLSHGYTRMLPRFIDPNYAYDLESFKCQIETENIAEQLKRQHAQNVDDDFATDIKPAPRGQEKYEKYRMLSKDYSAIRGEYVLYSYQNELVTHARAGRNTIICAPTGSGKTLVAIDIVINHMQIMREKKRVSRCVFLVPTVPLVSQQAISCTKYTINNLFVDGISGAEAITDRAGHFLATDLCVMTPQILINMLNSPLKHERVYLSDVSMFIVDECHHAASGDHPYKVLLDMLREYIDDLSDKSMKPQVIGLTASVGVGKQATWDISKAKKHILELCSIMMADSISTVRRYVDDLRDKVTPPVDKMEKAVRPPNDQFARTIKDTMWTIQQKMVQILEPIFSQKDSQIKNV</sequence>
<dbReference type="SUPFAM" id="SSF52540">
    <property type="entry name" value="P-loop containing nucleoside triphosphate hydrolases"/>
    <property type="match status" value="1"/>
</dbReference>
<evidence type="ECO:0000313" key="2">
    <source>
        <dbReference type="EMBL" id="KAI1723275.1"/>
    </source>
</evidence>
<dbReference type="GO" id="GO:0005524">
    <property type="term" value="F:ATP binding"/>
    <property type="evidence" value="ECO:0007669"/>
    <property type="project" value="InterPro"/>
</dbReference>
<evidence type="ECO:0000313" key="3">
    <source>
        <dbReference type="Proteomes" id="UP001201812"/>
    </source>
</evidence>
<dbReference type="InterPro" id="IPR011545">
    <property type="entry name" value="DEAD/DEAH_box_helicase_dom"/>
</dbReference>
<dbReference type="Gene3D" id="3.40.50.300">
    <property type="entry name" value="P-loop containing nucleotide triphosphate hydrolases"/>
    <property type="match status" value="1"/>
</dbReference>
<dbReference type="GO" id="GO:0005737">
    <property type="term" value="C:cytoplasm"/>
    <property type="evidence" value="ECO:0007669"/>
    <property type="project" value="TreeGrafter"/>
</dbReference>
<dbReference type="Pfam" id="PF00270">
    <property type="entry name" value="DEAD"/>
    <property type="match status" value="1"/>
</dbReference>
<keyword evidence="2" id="KW-0378">Hydrolase</keyword>
<dbReference type="AlphaFoldDB" id="A0AAD4NCF8"/>
<keyword evidence="2" id="KW-0347">Helicase</keyword>
<evidence type="ECO:0000259" key="1">
    <source>
        <dbReference type="PROSITE" id="PS51192"/>
    </source>
</evidence>
<gene>
    <name evidence="2" type="ORF">DdX_03427</name>
</gene>
<keyword evidence="2" id="KW-0067">ATP-binding</keyword>
<dbReference type="GO" id="GO:0004386">
    <property type="term" value="F:helicase activity"/>
    <property type="evidence" value="ECO:0007669"/>
    <property type="project" value="UniProtKB-KW"/>
</dbReference>
<protein>
    <submittedName>
        <fullName evidence="2">DEAD/DEAH box helicase domain-containing protein</fullName>
    </submittedName>
</protein>
<feature type="domain" description="Helicase ATP-binding" evidence="1">
    <location>
        <begin position="343"/>
        <end position="526"/>
    </location>
</feature>
<dbReference type="PANTHER" id="PTHR14074">
    <property type="entry name" value="HELICASE WITH DEATH DOMAIN-RELATED"/>
    <property type="match status" value="1"/>
</dbReference>
<keyword evidence="2" id="KW-0547">Nucleotide-binding</keyword>